<reference evidence="8" key="1">
    <citation type="submission" date="2022-11" db="UniProtKB">
        <authorList>
            <consortium name="EnsemblMetazoa"/>
        </authorList>
    </citation>
    <scope>IDENTIFICATION</scope>
</reference>
<dbReference type="InterPro" id="IPR055409">
    <property type="entry name" value="Beta-prop_FAM234A_B"/>
</dbReference>
<dbReference type="EnsemblMetazoa" id="XM_038209451.1">
    <property type="protein sequence ID" value="XP_038065379.1"/>
    <property type="gene ID" value="LOC119735653"/>
</dbReference>
<dbReference type="GeneID" id="119735653"/>
<comment type="subcellular location">
    <subcellularLocation>
        <location evidence="1">Membrane</location>
        <topology evidence="1">Single-pass membrane protein</topology>
    </subcellularLocation>
</comment>
<feature type="domain" description="FAM234A/B beta-propeller" evidence="7">
    <location>
        <begin position="154"/>
        <end position="497"/>
    </location>
</feature>
<proteinExistence type="predicted"/>
<evidence type="ECO:0000259" key="7">
    <source>
        <dbReference type="Pfam" id="PF23727"/>
    </source>
</evidence>
<keyword evidence="2 6" id="KW-0812">Transmembrane</keyword>
<dbReference type="SUPFAM" id="SSF69318">
    <property type="entry name" value="Integrin alpha N-terminal domain"/>
    <property type="match status" value="1"/>
</dbReference>
<dbReference type="Proteomes" id="UP000887568">
    <property type="component" value="Unplaced"/>
</dbReference>
<evidence type="ECO:0000256" key="6">
    <source>
        <dbReference type="SAM" id="Phobius"/>
    </source>
</evidence>
<dbReference type="InterPro" id="IPR045232">
    <property type="entry name" value="FAM234"/>
</dbReference>
<sequence length="1126" mass="126670">MSRGHRCADADPKMSAEVKWPGFVSFGSMPYDDVYLEDGSSEEDEDEHVLSDSRKPLMSPQKQAKVALRQPPPTVGVHPLIKKRFLRWFYFLLTFMFLGLTVFVLIRIANDAMQQTVGGPTADPKPPTTSEHASEAAREKVILPCSRFDVQDVWVQNFPKLITETAFRLVDVNKDGVLDVIMGFSTGVTSQFADQYLVCDIYFNGSSPCFGGLMALDGQTGRQLWRHYSMYEIFAVNCNVDIDRDGVKDCLGGGRAGIFELVSGATGHLIWTFQNKELLVSISNFYTPQFIRDVDGDGVQDILNIHGGDPLRKRGHKVSHIGIVLIVSGASGHVITWIEVPDQQESYFSPQVYFQHGGREMVLFGSGGETKGGSLWVIAMADLLQGDNSKVTQIYSDSFKGVMTPPALVDITGDGVVDIVMAMFNSTVVAFDGQNYRQLWNYSIPDSETYSSPGVAYYNDDDVADFMVVYNHGPGYPVYYYSQVTILDGRTGQPLLTSPVQTAGSSHVSPLAVSMEGLGNDAFVYFVLDCLGHEAETSSYKFAKDDEEVGIGQLSRSNFCKQRFNTRDFSRLLLLNSHMTPPGEEIYNSLDRVADEYQYKLNSSLLAKAYLDEHPKVLDKVKELALDINHDHEQTGSPHSEERGDQHADGTVHSASRGGTDSVDSDGMQDLDEDDGLDQQDKPTTNKFAPRLGFDDEGEMPFFDPVQPIDDQPNPLPELVDSYERDPQQKYPQQVNSQDVDPLDFDLPDPYLQNPRQPFAESPLGSAPVPGEADVSDSGLSDQLLGDLLNKLLQEEQFGNLEDPPTKNWRGDSGSKGDLPQSFPRAGNSNWQYQSPQRNDQRKKPYFADVYDKDDDTDRREQYDRYDDKRGYADGGGPYSRYDDMRRDADETLKRRRKSPSLPVEYLNNELFLKYESRETEPKELPDGEQSRSQQTANRVGPHRRSANHGQRNARHAGPHDAGGVQRLISTGTLAPVLLGREEIDDHSIDLIFATYWFYPSDTEIILPEQQKCIEEWMAKEAQRMNPKNVFYGLDHDAYEHMATDKCTEGSTRKQKEEYLSRLGPLDIYPFNIHTGEMTVYRLRLTCRCEATSEHQRCAKVLPYSDQRWAGYMGTYGNSHFRPFKR</sequence>
<organism evidence="8 9">
    <name type="scientific">Patiria miniata</name>
    <name type="common">Bat star</name>
    <name type="synonym">Asterina miniata</name>
    <dbReference type="NCBI Taxonomy" id="46514"/>
    <lineage>
        <taxon>Eukaryota</taxon>
        <taxon>Metazoa</taxon>
        <taxon>Echinodermata</taxon>
        <taxon>Eleutherozoa</taxon>
        <taxon>Asterozoa</taxon>
        <taxon>Asteroidea</taxon>
        <taxon>Valvatacea</taxon>
        <taxon>Valvatida</taxon>
        <taxon>Asterinidae</taxon>
        <taxon>Patiria</taxon>
    </lineage>
</organism>
<feature type="compositionally biased region" description="Polar residues" evidence="5">
    <location>
        <begin position="827"/>
        <end position="838"/>
    </location>
</feature>
<protein>
    <recommendedName>
        <fullName evidence="7">FAM234A/B beta-propeller domain-containing protein</fullName>
    </recommendedName>
</protein>
<dbReference type="PANTHER" id="PTHR21419">
    <property type="match status" value="1"/>
</dbReference>
<keyword evidence="4 6" id="KW-0472">Membrane</keyword>
<keyword evidence="3 6" id="KW-1133">Transmembrane helix</keyword>
<feature type="compositionally biased region" description="Basic and acidic residues" evidence="5">
    <location>
        <begin position="631"/>
        <end position="650"/>
    </location>
</feature>
<feature type="region of interest" description="Disordered" evidence="5">
    <location>
        <begin position="917"/>
        <end position="966"/>
    </location>
</feature>
<feature type="compositionally biased region" description="Acidic residues" evidence="5">
    <location>
        <begin position="663"/>
        <end position="678"/>
    </location>
</feature>
<feature type="transmembrane region" description="Helical" evidence="6">
    <location>
        <begin position="88"/>
        <end position="106"/>
    </location>
</feature>
<dbReference type="OrthoDB" id="567787at2759"/>
<evidence type="ECO:0000313" key="8">
    <source>
        <dbReference type="EnsemblMetazoa" id="XP_038065379.1"/>
    </source>
</evidence>
<feature type="compositionally biased region" description="Basic and acidic residues" evidence="5">
    <location>
        <begin position="917"/>
        <end position="930"/>
    </location>
</feature>
<feature type="region of interest" description="Disordered" evidence="5">
    <location>
        <begin position="36"/>
        <end position="60"/>
    </location>
</feature>
<dbReference type="AlphaFoldDB" id="A0A914APL1"/>
<dbReference type="RefSeq" id="XP_038065379.1">
    <property type="nucleotide sequence ID" value="XM_038209451.1"/>
</dbReference>
<accession>A0A914APL1</accession>
<dbReference type="InterPro" id="IPR028994">
    <property type="entry name" value="Integrin_alpha_N"/>
</dbReference>
<evidence type="ECO:0000256" key="3">
    <source>
        <dbReference type="ARBA" id="ARBA00022989"/>
    </source>
</evidence>
<feature type="compositionally biased region" description="Basic and acidic residues" evidence="5">
    <location>
        <begin position="856"/>
        <end position="872"/>
    </location>
</feature>
<feature type="compositionally biased region" description="Acidic residues" evidence="5">
    <location>
        <begin position="36"/>
        <end position="47"/>
    </location>
</feature>
<name>A0A914APL1_PATMI</name>
<feature type="region of interest" description="Disordered" evidence="5">
    <location>
        <begin position="631"/>
        <end position="782"/>
    </location>
</feature>
<feature type="region of interest" description="Disordered" evidence="5">
    <location>
        <begin position="795"/>
        <end position="885"/>
    </location>
</feature>
<feature type="compositionally biased region" description="Basic residues" evidence="5">
    <location>
        <begin position="941"/>
        <end position="957"/>
    </location>
</feature>
<evidence type="ECO:0000313" key="9">
    <source>
        <dbReference type="Proteomes" id="UP000887568"/>
    </source>
</evidence>
<evidence type="ECO:0000256" key="5">
    <source>
        <dbReference type="SAM" id="MobiDB-lite"/>
    </source>
</evidence>
<dbReference type="PANTHER" id="PTHR21419:SF36">
    <property type="entry name" value="PROTEIN FAM234A-LIKE"/>
    <property type="match status" value="1"/>
</dbReference>
<dbReference type="Pfam" id="PF23727">
    <property type="entry name" value="Beta-prop_FAM234A_B"/>
    <property type="match status" value="1"/>
</dbReference>
<dbReference type="GO" id="GO:0016020">
    <property type="term" value="C:membrane"/>
    <property type="evidence" value="ECO:0007669"/>
    <property type="project" value="UniProtKB-SubCell"/>
</dbReference>
<keyword evidence="9" id="KW-1185">Reference proteome</keyword>
<evidence type="ECO:0000256" key="2">
    <source>
        <dbReference type="ARBA" id="ARBA00022692"/>
    </source>
</evidence>
<evidence type="ECO:0000256" key="1">
    <source>
        <dbReference type="ARBA" id="ARBA00004167"/>
    </source>
</evidence>
<evidence type="ECO:0000256" key="4">
    <source>
        <dbReference type="ARBA" id="ARBA00023136"/>
    </source>
</evidence>